<dbReference type="PANTHER" id="PTHR10024:SF364">
    <property type="entry name" value="C2 DOMAIN-CONTAINING PROTEIN"/>
    <property type="match status" value="1"/>
</dbReference>
<dbReference type="InterPro" id="IPR035892">
    <property type="entry name" value="C2_domain_sf"/>
</dbReference>
<sequence>MSDFDELDDEPKTPTVTIAFEYIEAEETFNFYIRRVSHAPYTPSLYPKYSKAVMHIVKGLTRKTWMGRKRSISWEEMLSHEPVPFRTLAVPRCITTVFNEFFTCQIPKQLFHNTLIKIDFCDVSRDDHEVTIAECEYWLDTNPIERFREFEIPMTISTPDLGELEFSLTYLPTAQRLLITNCTATNLRIDPDAEEVHVRAILFVNGRFEEIHKSEHRLPRDETPTGWNFAKKLVFDLMRNHIRAAVVVCQVVQRIDGIKRVIGQCDVRSDSGHWTRMLKTLREPASETYRLRPAV</sequence>
<protein>
    <submittedName>
        <fullName evidence="2">F-box domain-containing protein</fullName>
    </submittedName>
</protein>
<evidence type="ECO:0000313" key="1">
    <source>
        <dbReference type="Proteomes" id="UP000025227"/>
    </source>
</evidence>
<dbReference type="OMA" id="YWINTHI"/>
<dbReference type="GO" id="GO:0030276">
    <property type="term" value="F:clathrin binding"/>
    <property type="evidence" value="ECO:0007669"/>
    <property type="project" value="TreeGrafter"/>
</dbReference>
<reference evidence="2" key="1">
    <citation type="submission" date="2020-12" db="UniProtKB">
        <authorList>
            <consortium name="WormBaseParasite"/>
        </authorList>
    </citation>
    <scope>IDENTIFICATION</scope>
    <source>
        <strain evidence="2">MHco3</strain>
    </source>
</reference>
<dbReference type="GO" id="GO:0000149">
    <property type="term" value="F:SNARE binding"/>
    <property type="evidence" value="ECO:0007669"/>
    <property type="project" value="TreeGrafter"/>
</dbReference>
<dbReference type="OrthoDB" id="67700at2759"/>
<dbReference type="GO" id="GO:0070382">
    <property type="term" value="C:exocytic vesicle"/>
    <property type="evidence" value="ECO:0007669"/>
    <property type="project" value="TreeGrafter"/>
</dbReference>
<dbReference type="GO" id="GO:0006906">
    <property type="term" value="P:vesicle fusion"/>
    <property type="evidence" value="ECO:0007669"/>
    <property type="project" value="TreeGrafter"/>
</dbReference>
<name>A0A7I4Y9X0_HAECO</name>
<dbReference type="GO" id="GO:0030424">
    <property type="term" value="C:axon"/>
    <property type="evidence" value="ECO:0007669"/>
    <property type="project" value="TreeGrafter"/>
</dbReference>
<dbReference type="WBParaSite" id="HCON_00062860-00001">
    <property type="protein sequence ID" value="HCON_00062860-00001"/>
    <property type="gene ID" value="HCON_00062860"/>
</dbReference>
<dbReference type="AlphaFoldDB" id="A0A7I4Y9X0"/>
<proteinExistence type="predicted"/>
<evidence type="ECO:0000313" key="2">
    <source>
        <dbReference type="WBParaSite" id="HCON_00062860-00001"/>
    </source>
</evidence>
<dbReference type="GO" id="GO:0005886">
    <property type="term" value="C:plasma membrane"/>
    <property type="evidence" value="ECO:0007669"/>
    <property type="project" value="TreeGrafter"/>
</dbReference>
<dbReference type="GO" id="GO:0098793">
    <property type="term" value="C:presynapse"/>
    <property type="evidence" value="ECO:0007669"/>
    <property type="project" value="GOC"/>
</dbReference>
<accession>A0A7I4Y9X0</accession>
<dbReference type="GO" id="GO:0005509">
    <property type="term" value="F:calcium ion binding"/>
    <property type="evidence" value="ECO:0007669"/>
    <property type="project" value="TreeGrafter"/>
</dbReference>
<dbReference type="Gene3D" id="2.60.40.150">
    <property type="entry name" value="C2 domain"/>
    <property type="match status" value="1"/>
</dbReference>
<dbReference type="GO" id="GO:0005544">
    <property type="term" value="F:calcium-dependent phospholipid binding"/>
    <property type="evidence" value="ECO:0007669"/>
    <property type="project" value="TreeGrafter"/>
</dbReference>
<dbReference type="GO" id="GO:0001786">
    <property type="term" value="F:phosphatidylserine binding"/>
    <property type="evidence" value="ECO:0007669"/>
    <property type="project" value="TreeGrafter"/>
</dbReference>
<dbReference type="GO" id="GO:0048791">
    <property type="term" value="P:calcium ion-regulated exocytosis of neurotransmitter"/>
    <property type="evidence" value="ECO:0007669"/>
    <property type="project" value="TreeGrafter"/>
</dbReference>
<dbReference type="PANTHER" id="PTHR10024">
    <property type="entry name" value="SYNAPTOTAGMIN"/>
    <property type="match status" value="1"/>
</dbReference>
<organism evidence="1 2">
    <name type="scientific">Haemonchus contortus</name>
    <name type="common">Barber pole worm</name>
    <dbReference type="NCBI Taxonomy" id="6289"/>
    <lineage>
        <taxon>Eukaryota</taxon>
        <taxon>Metazoa</taxon>
        <taxon>Ecdysozoa</taxon>
        <taxon>Nematoda</taxon>
        <taxon>Chromadorea</taxon>
        <taxon>Rhabditida</taxon>
        <taxon>Rhabditina</taxon>
        <taxon>Rhabditomorpha</taxon>
        <taxon>Strongyloidea</taxon>
        <taxon>Trichostrongylidae</taxon>
        <taxon>Haemonchus</taxon>
    </lineage>
</organism>
<dbReference type="Proteomes" id="UP000025227">
    <property type="component" value="Unplaced"/>
</dbReference>
<keyword evidence="1" id="KW-1185">Reference proteome</keyword>